<dbReference type="InterPro" id="IPR014016">
    <property type="entry name" value="UvrD-like_ATP-bd"/>
</dbReference>
<dbReference type="InterPro" id="IPR000212">
    <property type="entry name" value="DNA_helicase_UvrD/REP"/>
</dbReference>
<dbReference type="InterPro" id="IPR027417">
    <property type="entry name" value="P-loop_NTPase"/>
</dbReference>
<dbReference type="EMBL" id="NISJ01000010">
    <property type="protein sequence ID" value="OWQ94276.1"/>
    <property type="molecule type" value="Genomic_DNA"/>
</dbReference>
<evidence type="ECO:0000256" key="2">
    <source>
        <dbReference type="ARBA" id="ARBA00022801"/>
    </source>
</evidence>
<keyword evidence="2" id="KW-0378">Hydrolase</keyword>
<dbReference type="GO" id="GO:0000725">
    <property type="term" value="P:recombinational repair"/>
    <property type="evidence" value="ECO:0007669"/>
    <property type="project" value="TreeGrafter"/>
</dbReference>
<reference evidence="8 9" key="1">
    <citation type="journal article" date="2002" name="Int. J. Syst. Evol. Microbiol.">
        <title>Sphingopyxis witflariensis sp. nov., isolated from activated sludge.</title>
        <authorList>
            <person name="Kampfer P."/>
            <person name="Witzenberger R."/>
            <person name="Denner E.B."/>
            <person name="Busse H.J."/>
            <person name="Neef A."/>
        </authorList>
    </citation>
    <scope>NUCLEOTIDE SEQUENCE [LARGE SCALE GENOMIC DNA]</scope>
    <source>
        <strain evidence="8 9">DSM 14551</strain>
    </source>
</reference>
<evidence type="ECO:0000259" key="6">
    <source>
        <dbReference type="Pfam" id="PF00580"/>
    </source>
</evidence>
<feature type="domain" description="UvrD-like helicase C-terminal" evidence="7">
    <location>
        <begin position="428"/>
        <end position="465"/>
    </location>
</feature>
<accession>A0A246JNS1</accession>
<sequence>MADVSLILASRRGHVVAPAGCGKTELIARSVASPVEKPTLILTHTTAGVAALRQRLKRDGVPASHYRLNTIAGWALWLISMFPTRAGFRQDPLAAPNYSEVQAAIGRLCQSGHITKELQASYGRLLVDEYQDCSVTQHSIVSGIANAIPTVIFGDPMQAIFGFGGDPLSDWHSEVVAAFPEIGRLSTPWRWSNAGADDLGQWLLGARDALSQGLSIDLRSCPNRIFWHPIGADINATITEQVRVQFDISRNSPNESILIVGDPIRAGSRHDYASRAAGVSVVEPVDFRDIVNAAENMDGLSGDALLQACIAFLIQVMTNVYGDRLQQRIQSIQAGRNRTPPTPQELAAIALFNHGGYPQAIAFLKSMASDRERRVYRHSAFNIMIEALTMAAGGSTELRSAIALLRERNRQAGRIVPSKAVGSTLLLKGLEAQHVVILDADQPGSAMSRQHLYVALTRGARSVHIFSRRPTLPA</sequence>
<dbReference type="GO" id="GO:0043138">
    <property type="term" value="F:3'-5' DNA helicase activity"/>
    <property type="evidence" value="ECO:0007669"/>
    <property type="project" value="TreeGrafter"/>
</dbReference>
<dbReference type="Pfam" id="PF13538">
    <property type="entry name" value="UvrD_C_2"/>
    <property type="match status" value="1"/>
</dbReference>
<name>A0A246JNS1_9SPHN</name>
<evidence type="ECO:0000313" key="9">
    <source>
        <dbReference type="Proteomes" id="UP000197097"/>
    </source>
</evidence>
<dbReference type="AlphaFoldDB" id="A0A246JNS1"/>
<evidence type="ECO:0000256" key="4">
    <source>
        <dbReference type="ARBA" id="ARBA00022840"/>
    </source>
</evidence>
<dbReference type="SUPFAM" id="SSF52540">
    <property type="entry name" value="P-loop containing nucleoside triphosphate hydrolases"/>
    <property type="match status" value="1"/>
</dbReference>
<keyword evidence="1" id="KW-0547">Nucleotide-binding</keyword>
<dbReference type="RefSeq" id="WP_088473850.1">
    <property type="nucleotide sequence ID" value="NZ_NISJ01000010.1"/>
</dbReference>
<evidence type="ECO:0000256" key="3">
    <source>
        <dbReference type="ARBA" id="ARBA00022806"/>
    </source>
</evidence>
<organism evidence="8 9">
    <name type="scientific">Sphingopyxis witflariensis</name>
    <dbReference type="NCBI Taxonomy" id="173675"/>
    <lineage>
        <taxon>Bacteria</taxon>
        <taxon>Pseudomonadati</taxon>
        <taxon>Pseudomonadota</taxon>
        <taxon>Alphaproteobacteria</taxon>
        <taxon>Sphingomonadales</taxon>
        <taxon>Sphingomonadaceae</taxon>
        <taxon>Sphingopyxis</taxon>
    </lineage>
</organism>
<keyword evidence="4" id="KW-0067">ATP-binding</keyword>
<evidence type="ECO:0000259" key="7">
    <source>
        <dbReference type="Pfam" id="PF13538"/>
    </source>
</evidence>
<dbReference type="Gene3D" id="3.40.50.300">
    <property type="entry name" value="P-loop containing nucleotide triphosphate hydrolases"/>
    <property type="match status" value="2"/>
</dbReference>
<dbReference type="InterPro" id="IPR027785">
    <property type="entry name" value="UvrD-like_helicase_C"/>
</dbReference>
<feature type="domain" description="UvrD-like helicase ATP-binding" evidence="6">
    <location>
        <begin position="111"/>
        <end position="164"/>
    </location>
</feature>
<dbReference type="Proteomes" id="UP000197097">
    <property type="component" value="Unassembled WGS sequence"/>
</dbReference>
<evidence type="ECO:0000313" key="8">
    <source>
        <dbReference type="EMBL" id="OWQ94276.1"/>
    </source>
</evidence>
<dbReference type="PANTHER" id="PTHR11070:SF2">
    <property type="entry name" value="ATP-DEPENDENT DNA HELICASE SRS2"/>
    <property type="match status" value="1"/>
</dbReference>
<protein>
    <recommendedName>
        <fullName evidence="5">DNA 3'-5' helicase II</fullName>
    </recommendedName>
</protein>
<evidence type="ECO:0000256" key="1">
    <source>
        <dbReference type="ARBA" id="ARBA00022741"/>
    </source>
</evidence>
<dbReference type="GO" id="GO:0005524">
    <property type="term" value="F:ATP binding"/>
    <property type="evidence" value="ECO:0007669"/>
    <property type="project" value="UniProtKB-KW"/>
</dbReference>
<gene>
    <name evidence="8" type="ORF">CDQ91_16755</name>
</gene>
<dbReference type="PANTHER" id="PTHR11070">
    <property type="entry name" value="UVRD / RECB / PCRA DNA HELICASE FAMILY MEMBER"/>
    <property type="match status" value="1"/>
</dbReference>
<comment type="caution">
    <text evidence="8">The sequence shown here is derived from an EMBL/GenBank/DDBJ whole genome shotgun (WGS) entry which is preliminary data.</text>
</comment>
<dbReference type="GO" id="GO:0016787">
    <property type="term" value="F:hydrolase activity"/>
    <property type="evidence" value="ECO:0007669"/>
    <property type="project" value="UniProtKB-KW"/>
</dbReference>
<evidence type="ECO:0000256" key="5">
    <source>
        <dbReference type="ARBA" id="ARBA00034923"/>
    </source>
</evidence>
<dbReference type="Pfam" id="PF00580">
    <property type="entry name" value="UvrD-helicase"/>
    <property type="match status" value="1"/>
</dbReference>
<dbReference type="OrthoDB" id="7211215at2"/>
<proteinExistence type="predicted"/>
<keyword evidence="9" id="KW-1185">Reference proteome</keyword>
<keyword evidence="3" id="KW-0347">Helicase</keyword>
<dbReference type="GO" id="GO:0003677">
    <property type="term" value="F:DNA binding"/>
    <property type="evidence" value="ECO:0007669"/>
    <property type="project" value="InterPro"/>
</dbReference>